<feature type="non-terminal residue" evidence="1">
    <location>
        <position position="200"/>
    </location>
</feature>
<protein>
    <submittedName>
        <fullName evidence="1">3331_t:CDS:1</fullName>
    </submittedName>
</protein>
<sequence length="200" mass="23020">QEELEASSSSHYYWNDSVVEIFNWIQNYQNKTLLDISEIKLVNEEQLCGQTNPNHSLWLEYSDHLKKQYDITYSQEQNSKRQSGGAPVVISFRIELDDILDENRIIFKPVTLISSASTENTNITINRQTKKCSLPVTSTDTSTLIESKIGKQKAKEKARRDEERCKLISLLINRQLQNSGTLYITNTLSPVLNYIFQNSP</sequence>
<dbReference type="EMBL" id="CAJVPK010001846">
    <property type="protein sequence ID" value="CAG8599960.1"/>
    <property type="molecule type" value="Genomic_DNA"/>
</dbReference>
<name>A0A9N9GG31_9GLOM</name>
<dbReference type="OrthoDB" id="2348469at2759"/>
<proteinExistence type="predicted"/>
<comment type="caution">
    <text evidence="1">The sequence shown here is derived from an EMBL/GenBank/DDBJ whole genome shotgun (WGS) entry which is preliminary data.</text>
</comment>
<evidence type="ECO:0000313" key="1">
    <source>
        <dbReference type="EMBL" id="CAG8599960.1"/>
    </source>
</evidence>
<gene>
    <name evidence="1" type="ORF">DEBURN_LOCUS9468</name>
</gene>
<accession>A0A9N9GG31</accession>
<dbReference type="Proteomes" id="UP000789706">
    <property type="component" value="Unassembled WGS sequence"/>
</dbReference>
<keyword evidence="2" id="KW-1185">Reference proteome</keyword>
<organism evidence="1 2">
    <name type="scientific">Diversispora eburnea</name>
    <dbReference type="NCBI Taxonomy" id="1213867"/>
    <lineage>
        <taxon>Eukaryota</taxon>
        <taxon>Fungi</taxon>
        <taxon>Fungi incertae sedis</taxon>
        <taxon>Mucoromycota</taxon>
        <taxon>Glomeromycotina</taxon>
        <taxon>Glomeromycetes</taxon>
        <taxon>Diversisporales</taxon>
        <taxon>Diversisporaceae</taxon>
        <taxon>Diversispora</taxon>
    </lineage>
</organism>
<reference evidence="1" key="1">
    <citation type="submission" date="2021-06" db="EMBL/GenBank/DDBJ databases">
        <authorList>
            <person name="Kallberg Y."/>
            <person name="Tangrot J."/>
            <person name="Rosling A."/>
        </authorList>
    </citation>
    <scope>NUCLEOTIDE SEQUENCE</scope>
    <source>
        <strain evidence="1">AZ414A</strain>
    </source>
</reference>
<dbReference type="AlphaFoldDB" id="A0A9N9GG31"/>
<evidence type="ECO:0000313" key="2">
    <source>
        <dbReference type="Proteomes" id="UP000789706"/>
    </source>
</evidence>